<gene>
    <name evidence="2" type="ORF">MOV92_24230</name>
</gene>
<dbReference type="EMBL" id="CP093547">
    <property type="protein sequence ID" value="UNP29528.1"/>
    <property type="molecule type" value="Genomic_DNA"/>
</dbReference>
<reference evidence="2 3" key="1">
    <citation type="submission" date="2022-03" db="EMBL/GenBank/DDBJ databases">
        <title>Complete genome sequence of Lysobacter capsici VKM B-2533 and Lysobacter gummosus 10.1.1, promising sources of lytic agents.</title>
        <authorList>
            <person name="Tarlachkov S.V."/>
            <person name="Kudryakova I.V."/>
            <person name="Afoshin A.S."/>
            <person name="Leontyevskaya E.A."/>
            <person name="Leontyevskaya N.V."/>
        </authorList>
    </citation>
    <scope>NUCLEOTIDE SEQUENCE [LARGE SCALE GENOMIC DNA]</scope>
    <source>
        <strain evidence="2 3">10.1.1</strain>
    </source>
</reference>
<dbReference type="Proteomes" id="UP000829194">
    <property type="component" value="Chromosome"/>
</dbReference>
<keyword evidence="1" id="KW-0472">Membrane</keyword>
<evidence type="ECO:0000313" key="2">
    <source>
        <dbReference type="EMBL" id="UNP29528.1"/>
    </source>
</evidence>
<evidence type="ECO:0000256" key="1">
    <source>
        <dbReference type="SAM" id="Phobius"/>
    </source>
</evidence>
<proteinExistence type="predicted"/>
<keyword evidence="1" id="KW-0812">Transmembrane</keyword>
<keyword evidence="3" id="KW-1185">Reference proteome</keyword>
<keyword evidence="1" id="KW-1133">Transmembrane helix</keyword>
<dbReference type="RefSeq" id="WP_057944999.1">
    <property type="nucleotide sequence ID" value="NZ_CP011131.1"/>
</dbReference>
<protein>
    <recommendedName>
        <fullName evidence="4">DUF4352 domain-containing protein</fullName>
    </recommendedName>
</protein>
<organism evidence="2 3">
    <name type="scientific">Lysobacter gummosus</name>
    <dbReference type="NCBI Taxonomy" id="262324"/>
    <lineage>
        <taxon>Bacteria</taxon>
        <taxon>Pseudomonadati</taxon>
        <taxon>Pseudomonadota</taxon>
        <taxon>Gammaproteobacteria</taxon>
        <taxon>Lysobacterales</taxon>
        <taxon>Lysobacteraceae</taxon>
        <taxon>Lysobacter</taxon>
    </lineage>
</organism>
<evidence type="ECO:0000313" key="3">
    <source>
        <dbReference type="Proteomes" id="UP000829194"/>
    </source>
</evidence>
<feature type="transmembrane region" description="Helical" evidence="1">
    <location>
        <begin position="15"/>
        <end position="36"/>
    </location>
</feature>
<sequence length="207" mass="22951">MANKDELVKAARNPWWQGAAAVAAIALVLTFALGGFKQAKSVTKPLPQYQAGHRYQGGAMAATPLRAWVARYKPGGQVDAFNQGKLYLVLQVEIENRTPRSFSGFGYPLKDLILVSKGGTPVPAQSLMMSDDHTIVADLHPRMKQRVDLVWDLPRNYVYSPQETFGVFARDYKAKAYLNDEGAWLQGKPAAKYRIAVSDLRDRMVAP</sequence>
<accession>A0ABY3XET8</accession>
<name>A0ABY3XET8_9GAMM</name>
<evidence type="ECO:0008006" key="4">
    <source>
        <dbReference type="Google" id="ProtNLM"/>
    </source>
</evidence>